<proteinExistence type="predicted"/>
<evidence type="ECO:0000313" key="3">
    <source>
        <dbReference type="EMBL" id="OCL13694.1"/>
    </source>
</evidence>
<organism evidence="3 4">
    <name type="scientific">Glonium stellatum</name>
    <dbReference type="NCBI Taxonomy" id="574774"/>
    <lineage>
        <taxon>Eukaryota</taxon>
        <taxon>Fungi</taxon>
        <taxon>Dikarya</taxon>
        <taxon>Ascomycota</taxon>
        <taxon>Pezizomycotina</taxon>
        <taxon>Dothideomycetes</taxon>
        <taxon>Pleosporomycetidae</taxon>
        <taxon>Gloniales</taxon>
        <taxon>Gloniaceae</taxon>
        <taxon>Glonium</taxon>
    </lineage>
</organism>
<keyword evidence="2" id="KW-0472">Membrane</keyword>
<sequence>MSATATGPRQTHSIAVGQLENRFSPDNLNASVGDVVKFSFFPSNHSVARAEYLIPCIPYEDTGTGKVGFFSGFVPVNPYDFDSQNPPYWLLTVNNSDPMFFYDSSGNECINFTMVGVINPRNGGEIYTQKEAAANSTLVLSPGEIVPPGVTIASVPASISTAQTSGSMRAASSTSATTSASSTISTGSSTDLSGGAIAGVVIGAIALAIIAIGVLIPVRRRMRSGKSPYSFSGLSFKDRANADGTTYPSTVYAPDVHNHPSVSPGTVPLPAGTGANQPNNPGYVIHTIER</sequence>
<dbReference type="InterPro" id="IPR052953">
    <property type="entry name" value="Ser-rich/MCO-related"/>
</dbReference>
<evidence type="ECO:0000313" key="4">
    <source>
        <dbReference type="Proteomes" id="UP000250140"/>
    </source>
</evidence>
<keyword evidence="2" id="KW-0812">Transmembrane</keyword>
<dbReference type="AlphaFoldDB" id="A0A8E2JXV0"/>
<dbReference type="PANTHER" id="PTHR34883">
    <property type="entry name" value="SERINE-RICH PROTEIN, PUTATIVE-RELATED-RELATED"/>
    <property type="match status" value="1"/>
</dbReference>
<gene>
    <name evidence="3" type="ORF">AOQ84DRAFT_92228</name>
</gene>
<evidence type="ECO:0000256" key="2">
    <source>
        <dbReference type="SAM" id="Phobius"/>
    </source>
</evidence>
<name>A0A8E2JXV0_9PEZI</name>
<dbReference type="Gene3D" id="2.60.40.420">
    <property type="entry name" value="Cupredoxins - blue copper proteins"/>
    <property type="match status" value="1"/>
</dbReference>
<reference evidence="3 4" key="1">
    <citation type="journal article" date="2016" name="Nat. Commun.">
        <title>Ectomycorrhizal ecology is imprinted in the genome of the dominant symbiotic fungus Cenococcum geophilum.</title>
        <authorList>
            <consortium name="DOE Joint Genome Institute"/>
            <person name="Peter M."/>
            <person name="Kohler A."/>
            <person name="Ohm R.A."/>
            <person name="Kuo A."/>
            <person name="Krutzmann J."/>
            <person name="Morin E."/>
            <person name="Arend M."/>
            <person name="Barry K.W."/>
            <person name="Binder M."/>
            <person name="Choi C."/>
            <person name="Clum A."/>
            <person name="Copeland A."/>
            <person name="Grisel N."/>
            <person name="Haridas S."/>
            <person name="Kipfer T."/>
            <person name="LaButti K."/>
            <person name="Lindquist E."/>
            <person name="Lipzen A."/>
            <person name="Maire R."/>
            <person name="Meier B."/>
            <person name="Mihaltcheva S."/>
            <person name="Molinier V."/>
            <person name="Murat C."/>
            <person name="Poggeler S."/>
            <person name="Quandt C.A."/>
            <person name="Sperisen C."/>
            <person name="Tritt A."/>
            <person name="Tisserant E."/>
            <person name="Crous P.W."/>
            <person name="Henrissat B."/>
            <person name="Nehls U."/>
            <person name="Egli S."/>
            <person name="Spatafora J.W."/>
            <person name="Grigoriev I.V."/>
            <person name="Martin F.M."/>
        </authorList>
    </citation>
    <scope>NUCLEOTIDE SEQUENCE [LARGE SCALE GENOMIC DNA]</scope>
    <source>
        <strain evidence="3 4">CBS 207.34</strain>
    </source>
</reference>
<feature type="transmembrane region" description="Helical" evidence="2">
    <location>
        <begin position="192"/>
        <end position="216"/>
    </location>
</feature>
<protein>
    <submittedName>
        <fullName evidence="3">Uncharacterized protein</fullName>
    </submittedName>
</protein>
<feature type="region of interest" description="Disordered" evidence="1">
    <location>
        <begin position="164"/>
        <end position="189"/>
    </location>
</feature>
<dbReference type="CDD" id="cd00920">
    <property type="entry name" value="Cupredoxin"/>
    <property type="match status" value="1"/>
</dbReference>
<dbReference type="OrthoDB" id="2331100at2759"/>
<keyword evidence="2" id="KW-1133">Transmembrane helix</keyword>
<dbReference type="PANTHER" id="PTHR34883:SF8">
    <property type="entry name" value="EXTRACELLULAR SERINE-RICH PROTEIN (AFU_ORTHOLOGUE AFUA_6G00670)"/>
    <property type="match status" value="1"/>
</dbReference>
<dbReference type="SUPFAM" id="SSF49503">
    <property type="entry name" value="Cupredoxins"/>
    <property type="match status" value="1"/>
</dbReference>
<keyword evidence="4" id="KW-1185">Reference proteome</keyword>
<dbReference type="Proteomes" id="UP000250140">
    <property type="component" value="Unassembled WGS sequence"/>
</dbReference>
<dbReference type="EMBL" id="KV748682">
    <property type="protein sequence ID" value="OCL13694.1"/>
    <property type="molecule type" value="Genomic_DNA"/>
</dbReference>
<dbReference type="InterPro" id="IPR008972">
    <property type="entry name" value="Cupredoxin"/>
</dbReference>
<evidence type="ECO:0000256" key="1">
    <source>
        <dbReference type="SAM" id="MobiDB-lite"/>
    </source>
</evidence>
<accession>A0A8E2JXV0</accession>